<dbReference type="Proteomes" id="UP000266745">
    <property type="component" value="Chromosome"/>
</dbReference>
<name>A0A3G1B6X9_9ARCH</name>
<dbReference type="EMBL" id="CP011097">
    <property type="protein sequence ID" value="AJZ75940.1"/>
    <property type="molecule type" value="Genomic_DNA"/>
</dbReference>
<dbReference type="RefSeq" id="WP_048188796.1">
    <property type="nucleotide sequence ID" value="NZ_CP011097.1"/>
</dbReference>
<dbReference type="KEGG" id="tah:SU86_005685"/>
<evidence type="ECO:0000313" key="2">
    <source>
        <dbReference type="EMBL" id="AJZ75940.1"/>
    </source>
</evidence>
<gene>
    <name evidence="2" type="ORF">SU86_005685</name>
</gene>
<accession>A0A3G1B6X9</accession>
<reference evidence="2 3" key="1">
    <citation type="journal article" date="2016" name="Sci. Rep.">
        <title>A novel ammonia-oxidizing archaeon from wastewater treatment plant: Its enrichment, physiological and genomic characteristics.</title>
        <authorList>
            <person name="Li Y."/>
            <person name="Ding K."/>
            <person name="Wen X."/>
            <person name="Zhang B."/>
            <person name="Shen B."/>
            <person name="Yang Y."/>
        </authorList>
    </citation>
    <scope>NUCLEOTIDE SEQUENCE [LARGE SCALE GENOMIC DNA]</scope>
    <source>
        <strain evidence="2 3">SAT1</strain>
    </source>
</reference>
<dbReference type="GeneID" id="24875889"/>
<proteinExistence type="predicted"/>
<keyword evidence="1" id="KW-0472">Membrane</keyword>
<dbReference type="AlphaFoldDB" id="A0A3G1B6X9"/>
<keyword evidence="1" id="KW-1133">Transmembrane helix</keyword>
<sequence>MIRLHKKKSDITTETLVNTVWVSTFLALVLTIPALSVFLGIYFTTGNLLVGAVIGFGLHFVALAFSDRISKNLTRLLS</sequence>
<keyword evidence="1" id="KW-0812">Transmembrane</keyword>
<evidence type="ECO:0000256" key="1">
    <source>
        <dbReference type="SAM" id="Phobius"/>
    </source>
</evidence>
<organism evidence="2 3">
    <name type="scientific">Candidatus Nitrosotenuis cloacae</name>
    <dbReference type="NCBI Taxonomy" id="1603555"/>
    <lineage>
        <taxon>Archaea</taxon>
        <taxon>Nitrososphaerota</taxon>
        <taxon>Candidatus Nitrosotenuis</taxon>
    </lineage>
</organism>
<protein>
    <submittedName>
        <fullName evidence="2">Uncharacterized protein</fullName>
    </submittedName>
</protein>
<evidence type="ECO:0000313" key="3">
    <source>
        <dbReference type="Proteomes" id="UP000266745"/>
    </source>
</evidence>
<dbReference type="STRING" id="1603555.SU86_005685"/>
<feature type="transmembrane region" description="Helical" evidence="1">
    <location>
        <begin position="48"/>
        <end position="65"/>
    </location>
</feature>
<keyword evidence="3" id="KW-1185">Reference proteome</keyword>
<feature type="transmembrane region" description="Helical" evidence="1">
    <location>
        <begin position="20"/>
        <end position="42"/>
    </location>
</feature>
<dbReference type="OrthoDB" id="11280at2157"/>